<accession>A0A9W6R5I7</accession>
<proteinExistence type="predicted"/>
<dbReference type="InterPro" id="IPR019734">
    <property type="entry name" value="TPR_rpt"/>
</dbReference>
<dbReference type="SUPFAM" id="SSF48452">
    <property type="entry name" value="TPR-like"/>
    <property type="match status" value="1"/>
</dbReference>
<dbReference type="Pfam" id="PF07721">
    <property type="entry name" value="TPR_4"/>
    <property type="match status" value="1"/>
</dbReference>
<organism evidence="1 2">
    <name type="scientific">Amycolatopsis taiwanensis</name>
    <dbReference type="NCBI Taxonomy" id="342230"/>
    <lineage>
        <taxon>Bacteria</taxon>
        <taxon>Bacillati</taxon>
        <taxon>Actinomycetota</taxon>
        <taxon>Actinomycetes</taxon>
        <taxon>Pseudonocardiales</taxon>
        <taxon>Pseudonocardiaceae</taxon>
        <taxon>Amycolatopsis</taxon>
    </lineage>
</organism>
<dbReference type="GO" id="GO:0042802">
    <property type="term" value="F:identical protein binding"/>
    <property type="evidence" value="ECO:0007669"/>
    <property type="project" value="InterPro"/>
</dbReference>
<comment type="caution">
    <text evidence="1">The sequence shown here is derived from an EMBL/GenBank/DDBJ whole genome shotgun (WGS) entry which is preliminary data.</text>
</comment>
<dbReference type="PANTHER" id="PTHR10098">
    <property type="entry name" value="RAPSYN-RELATED"/>
    <property type="match status" value="1"/>
</dbReference>
<evidence type="ECO:0008006" key="3">
    <source>
        <dbReference type="Google" id="ProtNLM"/>
    </source>
</evidence>
<keyword evidence="2" id="KW-1185">Reference proteome</keyword>
<dbReference type="InterPro" id="IPR011990">
    <property type="entry name" value="TPR-like_helical_dom_sf"/>
</dbReference>
<dbReference type="PANTHER" id="PTHR10098:SF108">
    <property type="entry name" value="TETRATRICOPEPTIDE REPEAT PROTEIN 28"/>
    <property type="match status" value="1"/>
</dbReference>
<dbReference type="EMBL" id="BSTI01000013">
    <property type="protein sequence ID" value="GLY68730.1"/>
    <property type="molecule type" value="Genomic_DNA"/>
</dbReference>
<evidence type="ECO:0000313" key="2">
    <source>
        <dbReference type="Proteomes" id="UP001165136"/>
    </source>
</evidence>
<dbReference type="AlphaFoldDB" id="A0A9W6R5I7"/>
<dbReference type="Pfam" id="PF13424">
    <property type="entry name" value="TPR_12"/>
    <property type="match status" value="1"/>
</dbReference>
<dbReference type="InterPro" id="IPR011717">
    <property type="entry name" value="TPR-4"/>
</dbReference>
<name>A0A9W6R5I7_9PSEU</name>
<protein>
    <recommendedName>
        <fullName evidence="3">MalT-like TPR region domain-containing protein</fullName>
    </recommendedName>
</protein>
<dbReference type="SMART" id="SM00028">
    <property type="entry name" value="TPR"/>
    <property type="match status" value="5"/>
</dbReference>
<dbReference type="Proteomes" id="UP001165136">
    <property type="component" value="Unassembled WGS sequence"/>
</dbReference>
<dbReference type="Gene3D" id="1.25.40.10">
    <property type="entry name" value="Tetratricopeptide repeat domain"/>
    <property type="match status" value="1"/>
</dbReference>
<evidence type="ECO:0000313" key="1">
    <source>
        <dbReference type="EMBL" id="GLY68730.1"/>
    </source>
</evidence>
<gene>
    <name evidence="1" type="ORF">Atai01_53490</name>
</gene>
<reference evidence="1" key="1">
    <citation type="submission" date="2023-03" db="EMBL/GenBank/DDBJ databases">
        <title>Amycolatopsis taiwanensis NBRC 103393.</title>
        <authorList>
            <person name="Ichikawa N."/>
            <person name="Sato H."/>
            <person name="Tonouchi N."/>
        </authorList>
    </citation>
    <scope>NUCLEOTIDE SEQUENCE</scope>
    <source>
        <strain evidence="1">NBRC 103393</strain>
    </source>
</reference>
<sequence>MAPGWCGQALTTEGTGDITPLTFRGSGYDGARAWCEAEAETAIHIARHAHSHGVPDAAWMLPTLFLPYFHITKNWRIWLSAASAGLTHARRIRSTEGEAWCLHSLGWAQHELGHIDDAIINLGQALRLRDNLGDDRARGLTLFSLGAARLSRGDSDGARRCIDQADAIFTGLGFTFGLAFTRSALAHFHQAEGDPAAARRAASDALDFARPIPSPPLLSRTHHQYGLMLLSQHQPRAALDHLDTALTLRRGSRERWGEAETLIARAETLTALGQPTAARVNYREAANILAELDDPRVTDVQARIAALSTQPQHDPL</sequence>